<evidence type="ECO:0000313" key="2">
    <source>
        <dbReference type="EMBL" id="OXU17113.1"/>
    </source>
</evidence>
<dbReference type="Proteomes" id="UP000215335">
    <property type="component" value="Unassembled WGS sequence"/>
</dbReference>
<gene>
    <name evidence="2" type="ORF">TSAR_008554</name>
</gene>
<name>A0A232EFJ5_9HYME</name>
<sequence length="732" mass="84235">MNKVGVFCLKKHQSLILFTEETFKNCKAILQIGVKYKLAHENVSFTSRPRQIECYHIACYRKFTALSKKYRQELRQTASCTVVPQEETEQPAGPSCSETRDSATTNETERTAEIVEAICSQARRTFDAITPDLRPYPKKPKLIEILPKLPVEATSTIPSSTKTHGTIPLTWVLSHALHIQNTPMWVGFNSLVFTDNSHFNRCKRIHLMINLALTILHFESFAQSENIEVSEEVKNYLVTFLKNRSMVPTIDNIDLLRIIESYEQYSIKTLNGEHGKTAQYYMIYINLINNYLMLTASIRTNDFELFKFMLPRITNLFFVFNQPNYARWLVLYHNKLCRVNETHPGLIVQLEKGSFGVKRTDNKFSKIPVDLTLEQTINADAASRLTGVLHFTNSVQARQRWCKSHSMRSTIITHVLQQTGIRLNQDITAELEKNRTKKSAAQLQSLIHAIKQNINPFDRSFDPNFLFNICSESIRFEARIVTNKVATFADSLKKTIEQSIDFEKVLPYPLTPITFAWCHLDGTHCKTDKSALMKSLEISIDSEVPAYTDVVLIDGFFFLHLMKDVPLTFENISIKLLQSIVKFNAKNIAIIFDRYFSPSIKDCEHAFRDTSENRDSNISGHDKKCSTDFSKELRNIKFKEAFVKFLINHWANDELAPYLGIKTVQLNYDHCYQYTVNDGRINRISHTRRQTKIIFHACNIVKNSNILIRCSNTDILVIMLGNMEKLSSASKI</sequence>
<proteinExistence type="predicted"/>
<keyword evidence="3" id="KW-1185">Reference proteome</keyword>
<dbReference type="EMBL" id="NNAY01005011">
    <property type="protein sequence ID" value="OXU17113.1"/>
    <property type="molecule type" value="Genomic_DNA"/>
</dbReference>
<dbReference type="OrthoDB" id="6430887at2759"/>
<comment type="caution">
    <text evidence="2">The sequence shown here is derived from an EMBL/GenBank/DDBJ whole genome shotgun (WGS) entry which is preliminary data.</text>
</comment>
<dbReference type="AlphaFoldDB" id="A0A232EFJ5"/>
<organism evidence="2 3">
    <name type="scientific">Trichomalopsis sarcophagae</name>
    <dbReference type="NCBI Taxonomy" id="543379"/>
    <lineage>
        <taxon>Eukaryota</taxon>
        <taxon>Metazoa</taxon>
        <taxon>Ecdysozoa</taxon>
        <taxon>Arthropoda</taxon>
        <taxon>Hexapoda</taxon>
        <taxon>Insecta</taxon>
        <taxon>Pterygota</taxon>
        <taxon>Neoptera</taxon>
        <taxon>Endopterygota</taxon>
        <taxon>Hymenoptera</taxon>
        <taxon>Apocrita</taxon>
        <taxon>Proctotrupomorpha</taxon>
        <taxon>Chalcidoidea</taxon>
        <taxon>Pteromalidae</taxon>
        <taxon>Pteromalinae</taxon>
        <taxon>Trichomalopsis</taxon>
    </lineage>
</organism>
<reference evidence="2 3" key="1">
    <citation type="journal article" date="2017" name="Curr. Biol.">
        <title>The Evolution of Venom by Co-option of Single-Copy Genes.</title>
        <authorList>
            <person name="Martinson E.O."/>
            <person name="Mrinalini"/>
            <person name="Kelkar Y.D."/>
            <person name="Chang C.H."/>
            <person name="Werren J.H."/>
        </authorList>
    </citation>
    <scope>NUCLEOTIDE SEQUENCE [LARGE SCALE GENOMIC DNA]</scope>
    <source>
        <strain evidence="2 3">Alberta</strain>
        <tissue evidence="2">Whole body</tissue>
    </source>
</reference>
<dbReference type="PANTHER" id="PTHR47018">
    <property type="entry name" value="CXC DOMAIN-CONTAINING PROTEIN-RELATED"/>
    <property type="match status" value="1"/>
</dbReference>
<accession>A0A232EFJ5</accession>
<feature type="region of interest" description="Disordered" evidence="1">
    <location>
        <begin position="84"/>
        <end position="107"/>
    </location>
</feature>
<dbReference type="PANTHER" id="PTHR47018:SF3">
    <property type="entry name" value="MYCBP-ASSOCIATED PROTEIN"/>
    <property type="match status" value="1"/>
</dbReference>
<evidence type="ECO:0000256" key="1">
    <source>
        <dbReference type="SAM" id="MobiDB-lite"/>
    </source>
</evidence>
<protein>
    <submittedName>
        <fullName evidence="2">Uncharacterized protein</fullName>
    </submittedName>
</protein>
<evidence type="ECO:0000313" key="3">
    <source>
        <dbReference type="Proteomes" id="UP000215335"/>
    </source>
</evidence>